<dbReference type="Proteomes" id="UP000516052">
    <property type="component" value="Chromosome"/>
</dbReference>
<keyword evidence="2" id="KW-1185">Reference proteome</keyword>
<gene>
    <name evidence="1" type="ORF">IAG44_07530</name>
</gene>
<sequence>MQSPIWTDELSAEQREEDSPRFVARPLEEVTARIRRFTHPATRLLLSGDGLTTTLLRAWTGADVTVLRAAQHRVPAAETPWGAGKLLGTDGAEAIVRHSVLGGADGADLSRNAVVARPDLCPAARHCLEDTSAPLGPMLQAAGTAYRRSLLDAGRRPWGPCGQPAAYKAYLLWHGERPFAAVFELFNPAVVPADAR</sequence>
<dbReference type="AlphaFoldDB" id="A0A7H0I936"/>
<protein>
    <recommendedName>
        <fullName evidence="3">Chorismate lyase</fullName>
    </recommendedName>
</protein>
<dbReference type="SUPFAM" id="SSF64288">
    <property type="entry name" value="Chorismate lyase-like"/>
    <property type="match status" value="1"/>
</dbReference>
<proteinExistence type="predicted"/>
<evidence type="ECO:0000313" key="1">
    <source>
        <dbReference type="EMBL" id="QNP69302.1"/>
    </source>
</evidence>
<name>A0A7H0I936_9ACTN</name>
<evidence type="ECO:0008006" key="3">
    <source>
        <dbReference type="Google" id="ProtNLM"/>
    </source>
</evidence>
<dbReference type="RefSeq" id="WP_187746341.1">
    <property type="nucleotide sequence ID" value="NZ_CP060828.1"/>
</dbReference>
<evidence type="ECO:0000313" key="2">
    <source>
        <dbReference type="Proteomes" id="UP000516052"/>
    </source>
</evidence>
<accession>A0A7H0I936</accession>
<dbReference type="KEGG" id="sroi:IAG44_07530"/>
<organism evidence="1 2">
    <name type="scientific">Streptomyces roseirectus</name>
    <dbReference type="NCBI Taxonomy" id="2768066"/>
    <lineage>
        <taxon>Bacteria</taxon>
        <taxon>Bacillati</taxon>
        <taxon>Actinomycetota</taxon>
        <taxon>Actinomycetes</taxon>
        <taxon>Kitasatosporales</taxon>
        <taxon>Streptomycetaceae</taxon>
        <taxon>Streptomyces</taxon>
    </lineage>
</organism>
<dbReference type="Gene3D" id="3.40.1410.10">
    <property type="entry name" value="Chorismate lyase-like"/>
    <property type="match status" value="1"/>
</dbReference>
<dbReference type="InterPro" id="IPR028978">
    <property type="entry name" value="Chorismate_lyase_/UTRA_dom_sf"/>
</dbReference>
<reference evidence="1 2" key="1">
    <citation type="submission" date="2020-08" db="EMBL/GenBank/DDBJ databases">
        <title>A novel species.</title>
        <authorList>
            <person name="Gao J."/>
        </authorList>
    </citation>
    <scope>NUCLEOTIDE SEQUENCE [LARGE SCALE GENOMIC DNA]</scope>
    <source>
        <strain evidence="1 2">CRXT-G-22</strain>
    </source>
</reference>
<dbReference type="EMBL" id="CP060828">
    <property type="protein sequence ID" value="QNP69302.1"/>
    <property type="molecule type" value="Genomic_DNA"/>
</dbReference>